<reference evidence="2" key="2">
    <citation type="journal article" date="2017" name="Nat. Plants">
        <title>The Aegilops tauschii genome reveals multiple impacts of transposons.</title>
        <authorList>
            <person name="Zhao G."/>
            <person name="Zou C."/>
            <person name="Li K."/>
            <person name="Wang K."/>
            <person name="Li T."/>
            <person name="Gao L."/>
            <person name="Zhang X."/>
            <person name="Wang H."/>
            <person name="Yang Z."/>
            <person name="Liu X."/>
            <person name="Jiang W."/>
            <person name="Mao L."/>
            <person name="Kong X."/>
            <person name="Jiao Y."/>
            <person name="Jia J."/>
        </authorList>
    </citation>
    <scope>NUCLEOTIDE SEQUENCE [LARGE SCALE GENOMIC DNA]</scope>
    <source>
        <strain evidence="2">cv. AL8/78</strain>
    </source>
</reference>
<evidence type="ECO:0000313" key="2">
    <source>
        <dbReference type="Proteomes" id="UP000015105"/>
    </source>
</evidence>
<dbReference type="AlphaFoldDB" id="A0A453A1P1"/>
<accession>A0A453A1P1</accession>
<evidence type="ECO:0000313" key="1">
    <source>
        <dbReference type="EnsemblPlants" id="AET1Gv21007200.9"/>
    </source>
</evidence>
<dbReference type="Gramene" id="AET1Gv21007200.9">
    <property type="protein sequence ID" value="AET1Gv21007200.9"/>
    <property type="gene ID" value="AET1Gv21007200"/>
</dbReference>
<reference evidence="2" key="1">
    <citation type="journal article" date="2014" name="Science">
        <title>Ancient hybridizations among the ancestral genomes of bread wheat.</title>
        <authorList>
            <consortium name="International Wheat Genome Sequencing Consortium,"/>
            <person name="Marcussen T."/>
            <person name="Sandve S.R."/>
            <person name="Heier L."/>
            <person name="Spannagl M."/>
            <person name="Pfeifer M."/>
            <person name="Jakobsen K.S."/>
            <person name="Wulff B.B."/>
            <person name="Steuernagel B."/>
            <person name="Mayer K.F."/>
            <person name="Olsen O.A."/>
        </authorList>
    </citation>
    <scope>NUCLEOTIDE SEQUENCE [LARGE SCALE GENOMIC DNA]</scope>
    <source>
        <strain evidence="2">cv. AL8/78</strain>
    </source>
</reference>
<sequence length="51" mass="6143">MMNYSITSPDFPRKWMGESEKLAANMFDMACENVPFVVYIEFFVCPTWRRR</sequence>
<reference evidence="1" key="3">
    <citation type="journal article" date="2017" name="Nature">
        <title>Genome sequence of the progenitor of the wheat D genome Aegilops tauschii.</title>
        <authorList>
            <person name="Luo M.C."/>
            <person name="Gu Y.Q."/>
            <person name="Puiu D."/>
            <person name="Wang H."/>
            <person name="Twardziok S.O."/>
            <person name="Deal K.R."/>
            <person name="Huo N."/>
            <person name="Zhu T."/>
            <person name="Wang L."/>
            <person name="Wang Y."/>
            <person name="McGuire P.E."/>
            <person name="Liu S."/>
            <person name="Long H."/>
            <person name="Ramasamy R.K."/>
            <person name="Rodriguez J.C."/>
            <person name="Van S.L."/>
            <person name="Yuan L."/>
            <person name="Wang Z."/>
            <person name="Xia Z."/>
            <person name="Xiao L."/>
            <person name="Anderson O.D."/>
            <person name="Ouyang S."/>
            <person name="Liang Y."/>
            <person name="Zimin A.V."/>
            <person name="Pertea G."/>
            <person name="Qi P."/>
            <person name="Bennetzen J.L."/>
            <person name="Dai X."/>
            <person name="Dawson M.W."/>
            <person name="Muller H.G."/>
            <person name="Kugler K."/>
            <person name="Rivarola-Duarte L."/>
            <person name="Spannagl M."/>
            <person name="Mayer K.F.X."/>
            <person name="Lu F.H."/>
            <person name="Bevan M.W."/>
            <person name="Leroy P."/>
            <person name="Li P."/>
            <person name="You F.M."/>
            <person name="Sun Q."/>
            <person name="Liu Z."/>
            <person name="Lyons E."/>
            <person name="Wicker T."/>
            <person name="Salzberg S.L."/>
            <person name="Devos K.M."/>
            <person name="Dvorak J."/>
        </authorList>
    </citation>
    <scope>NUCLEOTIDE SEQUENCE [LARGE SCALE GENOMIC DNA]</scope>
    <source>
        <strain evidence="1">cv. AL8/78</strain>
    </source>
</reference>
<protein>
    <submittedName>
        <fullName evidence="1">Uncharacterized protein</fullName>
    </submittedName>
</protein>
<keyword evidence="2" id="KW-1185">Reference proteome</keyword>
<dbReference type="Proteomes" id="UP000015105">
    <property type="component" value="Chromosome 1D"/>
</dbReference>
<name>A0A453A1P1_AEGTS</name>
<organism evidence="1 2">
    <name type="scientific">Aegilops tauschii subsp. strangulata</name>
    <name type="common">Goatgrass</name>
    <dbReference type="NCBI Taxonomy" id="200361"/>
    <lineage>
        <taxon>Eukaryota</taxon>
        <taxon>Viridiplantae</taxon>
        <taxon>Streptophyta</taxon>
        <taxon>Embryophyta</taxon>
        <taxon>Tracheophyta</taxon>
        <taxon>Spermatophyta</taxon>
        <taxon>Magnoliopsida</taxon>
        <taxon>Liliopsida</taxon>
        <taxon>Poales</taxon>
        <taxon>Poaceae</taxon>
        <taxon>BOP clade</taxon>
        <taxon>Pooideae</taxon>
        <taxon>Triticodae</taxon>
        <taxon>Triticeae</taxon>
        <taxon>Triticinae</taxon>
        <taxon>Aegilops</taxon>
    </lineage>
</organism>
<proteinExistence type="predicted"/>
<reference evidence="1" key="5">
    <citation type="journal article" date="2021" name="G3 (Bethesda)">
        <title>Aegilops tauschii genome assembly Aet v5.0 features greater sequence contiguity and improved annotation.</title>
        <authorList>
            <person name="Wang L."/>
            <person name="Zhu T."/>
            <person name="Rodriguez J.C."/>
            <person name="Deal K.R."/>
            <person name="Dubcovsky J."/>
            <person name="McGuire P.E."/>
            <person name="Lux T."/>
            <person name="Spannagl M."/>
            <person name="Mayer K.F.X."/>
            <person name="Baldrich P."/>
            <person name="Meyers B.C."/>
            <person name="Huo N."/>
            <person name="Gu Y.Q."/>
            <person name="Zhou H."/>
            <person name="Devos K.M."/>
            <person name="Bennetzen J.L."/>
            <person name="Unver T."/>
            <person name="Budak H."/>
            <person name="Gulick P.J."/>
            <person name="Galiba G."/>
            <person name="Kalapos B."/>
            <person name="Nelson D.R."/>
            <person name="Li P."/>
            <person name="You F.M."/>
            <person name="Luo M.C."/>
            <person name="Dvorak J."/>
        </authorList>
    </citation>
    <scope>NUCLEOTIDE SEQUENCE [LARGE SCALE GENOMIC DNA]</scope>
    <source>
        <strain evidence="1">cv. AL8/78</strain>
    </source>
</reference>
<dbReference type="Gene3D" id="3.40.50.300">
    <property type="entry name" value="P-loop containing nucleotide triphosphate hydrolases"/>
    <property type="match status" value="1"/>
</dbReference>
<dbReference type="InterPro" id="IPR027417">
    <property type="entry name" value="P-loop_NTPase"/>
</dbReference>
<dbReference type="EnsemblPlants" id="AET1Gv21007200.9">
    <property type="protein sequence ID" value="AET1Gv21007200.9"/>
    <property type="gene ID" value="AET1Gv21007200"/>
</dbReference>
<reference evidence="1" key="4">
    <citation type="submission" date="2019-03" db="UniProtKB">
        <authorList>
            <consortium name="EnsemblPlants"/>
        </authorList>
    </citation>
    <scope>IDENTIFICATION</scope>
</reference>